<evidence type="ECO:0000313" key="2">
    <source>
        <dbReference type="Proteomes" id="UP000075714"/>
    </source>
</evidence>
<dbReference type="OrthoDB" id="124041at2759"/>
<dbReference type="EMBL" id="LSYV01000002">
    <property type="protein sequence ID" value="KXZ56744.1"/>
    <property type="molecule type" value="Genomic_DNA"/>
</dbReference>
<dbReference type="STRING" id="33097.A0A150H3W2"/>
<accession>A0A150H3W2</accession>
<name>A0A150H3W2_GONPE</name>
<gene>
    <name evidence="1" type="ORF">GPECTOR_1g670</name>
</gene>
<proteinExistence type="predicted"/>
<reference evidence="2" key="1">
    <citation type="journal article" date="2016" name="Nat. Commun.">
        <title>The Gonium pectorale genome demonstrates co-option of cell cycle regulation during the evolution of multicellularity.</title>
        <authorList>
            <person name="Hanschen E.R."/>
            <person name="Marriage T.N."/>
            <person name="Ferris P.J."/>
            <person name="Hamaji T."/>
            <person name="Toyoda A."/>
            <person name="Fujiyama A."/>
            <person name="Neme R."/>
            <person name="Noguchi H."/>
            <person name="Minakuchi Y."/>
            <person name="Suzuki M."/>
            <person name="Kawai-Toyooka H."/>
            <person name="Smith D.R."/>
            <person name="Sparks H."/>
            <person name="Anderson J."/>
            <person name="Bakaric R."/>
            <person name="Luria V."/>
            <person name="Karger A."/>
            <person name="Kirschner M.W."/>
            <person name="Durand P.M."/>
            <person name="Michod R.E."/>
            <person name="Nozaki H."/>
            <person name="Olson B.J."/>
        </authorList>
    </citation>
    <scope>NUCLEOTIDE SEQUENCE [LARGE SCALE GENOMIC DNA]</scope>
    <source>
        <strain evidence="2">NIES-2863</strain>
    </source>
</reference>
<protein>
    <submittedName>
        <fullName evidence="1">Uncharacterized protein</fullName>
    </submittedName>
</protein>
<keyword evidence="2" id="KW-1185">Reference proteome</keyword>
<organism evidence="1 2">
    <name type="scientific">Gonium pectorale</name>
    <name type="common">Green alga</name>
    <dbReference type="NCBI Taxonomy" id="33097"/>
    <lineage>
        <taxon>Eukaryota</taxon>
        <taxon>Viridiplantae</taxon>
        <taxon>Chlorophyta</taxon>
        <taxon>core chlorophytes</taxon>
        <taxon>Chlorophyceae</taxon>
        <taxon>CS clade</taxon>
        <taxon>Chlamydomonadales</taxon>
        <taxon>Volvocaceae</taxon>
        <taxon>Gonium</taxon>
    </lineage>
</organism>
<dbReference type="Proteomes" id="UP000075714">
    <property type="component" value="Unassembled WGS sequence"/>
</dbReference>
<comment type="caution">
    <text evidence="1">The sequence shown here is derived from an EMBL/GenBank/DDBJ whole genome shotgun (WGS) entry which is preliminary data.</text>
</comment>
<evidence type="ECO:0000313" key="1">
    <source>
        <dbReference type="EMBL" id="KXZ56744.1"/>
    </source>
</evidence>
<dbReference type="AlphaFoldDB" id="A0A150H3W2"/>
<sequence length="198" mass="19518">MPVALDAASKLSVPAVPLGQAAGAGEFPYSPIEDAVLDGSLYAALAQAKVAAAAAAAALSDATGGASDALRATGQASFVGWRSRPAASPSASAAATAAAAVAAAGGDSVAAEALAQLVATNPRASGSDLRSLLVQRLQDRSVLLDNPMGALKAAKLFASSTCLHIVTPGDRLRVVPLMGAVIHYQVNGSTLQLTGCKT</sequence>